<name>A0A8B6DGC0_MYTGA</name>
<keyword evidence="6" id="KW-0687">Ribonucleoprotein</keyword>
<feature type="domain" description="TROVE" evidence="7">
    <location>
        <begin position="27"/>
        <end position="389"/>
    </location>
</feature>
<keyword evidence="4" id="KW-0479">Metal-binding</keyword>
<dbReference type="SUPFAM" id="SSF53300">
    <property type="entry name" value="vWA-like"/>
    <property type="match status" value="1"/>
</dbReference>
<dbReference type="InterPro" id="IPR040322">
    <property type="entry name" value="TROVE2"/>
</dbReference>
<dbReference type="InterPro" id="IPR008858">
    <property type="entry name" value="TROVE_dom"/>
</dbReference>
<evidence type="ECO:0000256" key="3">
    <source>
        <dbReference type="ARBA" id="ARBA00022490"/>
    </source>
</evidence>
<dbReference type="GO" id="GO:0005737">
    <property type="term" value="C:cytoplasm"/>
    <property type="evidence" value="ECO:0007669"/>
    <property type="project" value="UniProtKB-SubCell"/>
</dbReference>
<evidence type="ECO:0000256" key="6">
    <source>
        <dbReference type="ARBA" id="ARBA00023274"/>
    </source>
</evidence>
<evidence type="ECO:0000313" key="9">
    <source>
        <dbReference type="Proteomes" id="UP000596742"/>
    </source>
</evidence>
<evidence type="ECO:0000256" key="2">
    <source>
        <dbReference type="ARBA" id="ARBA00007814"/>
    </source>
</evidence>
<comment type="subcellular location">
    <subcellularLocation>
        <location evidence="1">Cytoplasm</location>
    </subcellularLocation>
</comment>
<protein>
    <recommendedName>
        <fullName evidence="7">TROVE domain-containing protein</fullName>
    </recommendedName>
</protein>
<proteinExistence type="inferred from homology"/>
<dbReference type="PANTHER" id="PTHR14202">
    <property type="entry name" value="60 KDA RIBONUCLEOPROTEIN SSA/RO"/>
    <property type="match status" value="1"/>
</dbReference>
<comment type="similarity">
    <text evidence="2">Belongs to the Ro 60 kDa family.</text>
</comment>
<dbReference type="PROSITE" id="PS50988">
    <property type="entry name" value="TROVE"/>
    <property type="match status" value="1"/>
</dbReference>
<keyword evidence="5" id="KW-0694">RNA-binding</keyword>
<dbReference type="Pfam" id="PF05731">
    <property type="entry name" value="TROVE"/>
    <property type="match status" value="2"/>
</dbReference>
<dbReference type="Proteomes" id="UP000596742">
    <property type="component" value="Unassembled WGS sequence"/>
</dbReference>
<dbReference type="InterPro" id="IPR037214">
    <property type="entry name" value="TROVE_dom_sf"/>
</dbReference>
<accession>A0A8B6DGC0</accession>
<sequence>MEVDPQSQDVHPIDDILPQSQPLVGQIPNPNGGYSYQISDLESLLRFLCLGVNDRVYRANTQHTEFGRANVNFIDRLIQNGRGSEVIRCIRDVSIQGRACKHDTTLYALAICARSNDLHTKRSAYAILNDVCRIPTHLFQFVKYCEELFEHNSGWGRAHRMGISNWYNSFQSKDPQDHKSAKKLAYLVTKYKRRHGWTHRDAVRLAHVHPRTTDIRLIIEYIFGENITVNITPNQASIGEFLDAARRAKRCNDVEEIRDLIAKYHLSREHIPTRFLNDIAVWEVLLRAMPFTAMLRNLGKITSLGMLNPNSNTSSDLWITIILQRLGQLNSDGLNCQKIHPLTILIALKHYEKGQGQTRRLVWTPNTQIVNALKEAFDQLTKICPPEGQSYLMAVSVGESMQKNICGSSIKACEAAAAMVLSTVNTAEVEVIIFANSIEDACISSIARGDTLDSISAKIEQVKQQCQQLSGRVSEDLAVPFKWAASRKKRFDVIVVLTDSLTSCGYMHPAEMLKQYIRYVAIDEYHLIVVGMTDNEYTIASPIDMNALDVVGFDLHTPSVIKNFVNDFRSDPSMQTDNPYVDLEEMENVTLY</sequence>
<dbReference type="SUPFAM" id="SSF140864">
    <property type="entry name" value="TROVE domain-like"/>
    <property type="match status" value="1"/>
</dbReference>
<gene>
    <name evidence="8" type="ORF">MGAL_10B074865</name>
</gene>
<organism evidence="8 9">
    <name type="scientific">Mytilus galloprovincialis</name>
    <name type="common">Mediterranean mussel</name>
    <dbReference type="NCBI Taxonomy" id="29158"/>
    <lineage>
        <taxon>Eukaryota</taxon>
        <taxon>Metazoa</taxon>
        <taxon>Spiralia</taxon>
        <taxon>Lophotrochozoa</taxon>
        <taxon>Mollusca</taxon>
        <taxon>Bivalvia</taxon>
        <taxon>Autobranchia</taxon>
        <taxon>Pteriomorphia</taxon>
        <taxon>Mytilida</taxon>
        <taxon>Mytiloidea</taxon>
        <taxon>Mytilidae</taxon>
        <taxon>Mytilinae</taxon>
        <taxon>Mytilus</taxon>
    </lineage>
</organism>
<dbReference type="GO" id="GO:1990904">
    <property type="term" value="C:ribonucleoprotein complex"/>
    <property type="evidence" value="ECO:0007669"/>
    <property type="project" value="UniProtKB-KW"/>
</dbReference>
<evidence type="ECO:0000256" key="5">
    <source>
        <dbReference type="ARBA" id="ARBA00022884"/>
    </source>
</evidence>
<dbReference type="InterPro" id="IPR056800">
    <property type="entry name" value="vWA_Ro60"/>
</dbReference>
<dbReference type="InterPro" id="IPR036465">
    <property type="entry name" value="vWFA_dom_sf"/>
</dbReference>
<dbReference type="Gene3D" id="3.40.50.410">
    <property type="entry name" value="von Willebrand factor, type A domain"/>
    <property type="match status" value="1"/>
</dbReference>
<dbReference type="GO" id="GO:0003723">
    <property type="term" value="F:RNA binding"/>
    <property type="evidence" value="ECO:0007669"/>
    <property type="project" value="UniProtKB-KW"/>
</dbReference>
<dbReference type="EMBL" id="UYJE01003353">
    <property type="protein sequence ID" value="VDI18551.1"/>
    <property type="molecule type" value="Genomic_DNA"/>
</dbReference>
<dbReference type="PANTHER" id="PTHR14202:SF0">
    <property type="entry name" value="RNA-BINDING PROTEIN RO60"/>
    <property type="match status" value="1"/>
</dbReference>
<keyword evidence="9" id="KW-1185">Reference proteome</keyword>
<comment type="caution">
    <text evidence="8">The sequence shown here is derived from an EMBL/GenBank/DDBJ whole genome shotgun (WGS) entry which is preliminary data.</text>
</comment>
<evidence type="ECO:0000256" key="4">
    <source>
        <dbReference type="ARBA" id="ARBA00022723"/>
    </source>
</evidence>
<keyword evidence="3" id="KW-0963">Cytoplasm</keyword>
<dbReference type="OrthoDB" id="6098064at2759"/>
<reference evidence="8" key="1">
    <citation type="submission" date="2018-11" db="EMBL/GenBank/DDBJ databases">
        <authorList>
            <person name="Alioto T."/>
            <person name="Alioto T."/>
        </authorList>
    </citation>
    <scope>NUCLEOTIDE SEQUENCE</scope>
</reference>
<evidence type="ECO:0000313" key="8">
    <source>
        <dbReference type="EMBL" id="VDI18551.1"/>
    </source>
</evidence>
<dbReference type="GO" id="GO:0046872">
    <property type="term" value="F:metal ion binding"/>
    <property type="evidence" value="ECO:0007669"/>
    <property type="project" value="UniProtKB-KW"/>
</dbReference>
<evidence type="ECO:0000259" key="7">
    <source>
        <dbReference type="PROSITE" id="PS50988"/>
    </source>
</evidence>
<evidence type="ECO:0000256" key="1">
    <source>
        <dbReference type="ARBA" id="ARBA00004496"/>
    </source>
</evidence>
<dbReference type="Pfam" id="PF25045">
    <property type="entry name" value="vWA_Ro60"/>
    <property type="match status" value="1"/>
</dbReference>
<dbReference type="AlphaFoldDB" id="A0A8B6DGC0"/>